<dbReference type="InterPro" id="IPR006935">
    <property type="entry name" value="Helicase/UvrB_N"/>
</dbReference>
<keyword evidence="4" id="KW-1185">Reference proteome</keyword>
<dbReference type="Pfam" id="PF04851">
    <property type="entry name" value="ResIII"/>
    <property type="match status" value="1"/>
</dbReference>
<name>A0ABN2C882_9MICO</name>
<protein>
    <submittedName>
        <fullName evidence="3">DEAD/DEAH box helicase</fullName>
    </submittedName>
</protein>
<keyword evidence="3" id="KW-0547">Nucleotide-binding</keyword>
<dbReference type="InterPro" id="IPR014001">
    <property type="entry name" value="Helicase_ATP-bd"/>
</dbReference>
<keyword evidence="3" id="KW-0067">ATP-binding</keyword>
<dbReference type="RefSeq" id="WP_346030888.1">
    <property type="nucleotide sequence ID" value="NZ_BAAANV010000066.1"/>
</dbReference>
<evidence type="ECO:0000259" key="2">
    <source>
        <dbReference type="PROSITE" id="PS51192"/>
    </source>
</evidence>
<gene>
    <name evidence="3" type="ORF">GCM10009762_26600</name>
</gene>
<dbReference type="PANTHER" id="PTHR47396:SF2">
    <property type="entry name" value="HELICASE ATP-BINDING DOMAIN-CONTAINING PROTEIN"/>
    <property type="match status" value="1"/>
</dbReference>
<evidence type="ECO:0000313" key="3">
    <source>
        <dbReference type="EMBL" id="GAA1552594.1"/>
    </source>
</evidence>
<dbReference type="EMBL" id="BAAANV010000066">
    <property type="protein sequence ID" value="GAA1552594.1"/>
    <property type="molecule type" value="Genomic_DNA"/>
</dbReference>
<sequence length="589" mass="64652">MSTSAAEHLSPAFPERAAWGTAGKLRAWQAGALQRYLETNPRDFLAVATPGAGKTTFALRLATELLGRGIVDSVTIVAPTEHLKTQWADAAARVGIQIDPKFTNRQVDEASDYHGVALTYQGVASNPEVHRIRTQRTRTLVILDEVHHGGDNKSWGDALRVAFDGATRRVCLTGTPFRSDTSPIPFVRYEHDAAGIRRSASDYAYGYAEALADGVVRPVLFLAYGGNMRWRTRAGDEIAARLGTPMTKDAVAGAWRTALDPNGAWIPSVLQAADKRLSEVRRHVPDAGGLVIASNQTAARAYARTLEAITGSKPTVVLSDDLGASSRIEDFAKSDERWMVAVRMVSEGVDVPRLCVGVYATSTSTPLFFAQAVGRFVRARKRGETASVFLPTVPIILEHAARLEEQRDHALDRPSRPGESPEDAMWSEEEGLLAATNREEKASGDLLDDGSFEALESEAEFDHVLFDAEQFGMGFEVSTEDEQEYLGLPGLLEPDQVSKLLRQRQDKLVKSGRKRRDDDEPVAAHRALANQRKELNGLVAQYARKSGQPHAVIHNDLRQQCGGPTLDRASSEQVSARIELIRRWFVGRR</sequence>
<dbReference type="PANTHER" id="PTHR47396">
    <property type="entry name" value="TYPE I RESTRICTION ENZYME ECOKI R PROTEIN"/>
    <property type="match status" value="1"/>
</dbReference>
<keyword evidence="3" id="KW-0378">Hydrolase</keyword>
<evidence type="ECO:0000256" key="1">
    <source>
        <dbReference type="SAM" id="MobiDB-lite"/>
    </source>
</evidence>
<dbReference type="PROSITE" id="PS51192">
    <property type="entry name" value="HELICASE_ATP_BIND_1"/>
    <property type="match status" value="1"/>
</dbReference>
<dbReference type="GO" id="GO:0004386">
    <property type="term" value="F:helicase activity"/>
    <property type="evidence" value="ECO:0007669"/>
    <property type="project" value="UniProtKB-KW"/>
</dbReference>
<dbReference type="InterPro" id="IPR050742">
    <property type="entry name" value="Helicase_Restrict-Modif_Enz"/>
</dbReference>
<evidence type="ECO:0000313" key="4">
    <source>
        <dbReference type="Proteomes" id="UP001501288"/>
    </source>
</evidence>
<organism evidence="3 4">
    <name type="scientific">Dermacoccus barathri</name>
    <dbReference type="NCBI Taxonomy" id="322601"/>
    <lineage>
        <taxon>Bacteria</taxon>
        <taxon>Bacillati</taxon>
        <taxon>Actinomycetota</taxon>
        <taxon>Actinomycetes</taxon>
        <taxon>Micrococcales</taxon>
        <taxon>Dermacoccaceae</taxon>
        <taxon>Dermacoccus</taxon>
    </lineage>
</organism>
<proteinExistence type="predicted"/>
<comment type="caution">
    <text evidence="3">The sequence shown here is derived from an EMBL/GenBank/DDBJ whole genome shotgun (WGS) entry which is preliminary data.</text>
</comment>
<reference evidence="3 4" key="1">
    <citation type="journal article" date="2019" name="Int. J. Syst. Evol. Microbiol.">
        <title>The Global Catalogue of Microorganisms (GCM) 10K type strain sequencing project: providing services to taxonomists for standard genome sequencing and annotation.</title>
        <authorList>
            <consortium name="The Broad Institute Genomics Platform"/>
            <consortium name="The Broad Institute Genome Sequencing Center for Infectious Disease"/>
            <person name="Wu L."/>
            <person name="Ma J."/>
        </authorList>
    </citation>
    <scope>NUCLEOTIDE SEQUENCE [LARGE SCALE GENOMIC DNA]</scope>
    <source>
        <strain evidence="3 4">JCM 14588</strain>
    </source>
</reference>
<keyword evidence="3" id="KW-0347">Helicase</keyword>
<dbReference type="SMART" id="SM00487">
    <property type="entry name" value="DEXDc"/>
    <property type="match status" value="1"/>
</dbReference>
<feature type="compositionally biased region" description="Basic and acidic residues" evidence="1">
    <location>
        <begin position="406"/>
        <end position="416"/>
    </location>
</feature>
<feature type="domain" description="Helicase ATP-binding" evidence="2">
    <location>
        <begin position="35"/>
        <end position="194"/>
    </location>
</feature>
<feature type="region of interest" description="Disordered" evidence="1">
    <location>
        <begin position="406"/>
        <end position="425"/>
    </location>
</feature>
<accession>A0ABN2C882</accession>
<dbReference type="InterPro" id="IPR027417">
    <property type="entry name" value="P-loop_NTPase"/>
</dbReference>
<dbReference type="Gene3D" id="3.40.50.300">
    <property type="entry name" value="P-loop containing nucleotide triphosphate hydrolases"/>
    <property type="match status" value="2"/>
</dbReference>
<dbReference type="SUPFAM" id="SSF52540">
    <property type="entry name" value="P-loop containing nucleoside triphosphate hydrolases"/>
    <property type="match status" value="2"/>
</dbReference>
<dbReference type="Proteomes" id="UP001501288">
    <property type="component" value="Unassembled WGS sequence"/>
</dbReference>